<sequence>MPTIQQEASLGPRALGDDTENNQSIFQHIYFIIAVVVALVLVAARLYILRRRNRPISEFFTINGANPYSYGSRPEHGSSYQPRTGVPLAPMPAAYRPDRRVRAADTDAGGRRLGPDAEGDWEGKDALPAYDNIGGPPKYIEADWRNFGPLGAPQMPMEHTGSAPPVGAGESAAENNHDDDAPRTGTEQPHDSGLAGTLVLPPAAYHDSRSS</sequence>
<dbReference type="OrthoDB" id="2974599at2759"/>
<keyword evidence="4" id="KW-1185">Reference proteome</keyword>
<keyword evidence="2" id="KW-0812">Transmembrane</keyword>
<accession>A0A0C9VFG6</accession>
<protein>
    <submittedName>
        <fullName evidence="3">Uncharacterized protein</fullName>
    </submittedName>
</protein>
<dbReference type="Proteomes" id="UP000053820">
    <property type="component" value="Unassembled WGS sequence"/>
</dbReference>
<dbReference type="AlphaFoldDB" id="A0A0C9VFG6"/>
<gene>
    <name evidence="3" type="ORF">HYDPIDRAFT_40467</name>
</gene>
<evidence type="ECO:0000313" key="4">
    <source>
        <dbReference type="Proteomes" id="UP000053820"/>
    </source>
</evidence>
<organism evidence="3 4">
    <name type="scientific">Hydnomerulius pinastri MD-312</name>
    <dbReference type="NCBI Taxonomy" id="994086"/>
    <lineage>
        <taxon>Eukaryota</taxon>
        <taxon>Fungi</taxon>
        <taxon>Dikarya</taxon>
        <taxon>Basidiomycota</taxon>
        <taxon>Agaricomycotina</taxon>
        <taxon>Agaricomycetes</taxon>
        <taxon>Agaricomycetidae</taxon>
        <taxon>Boletales</taxon>
        <taxon>Boletales incertae sedis</taxon>
        <taxon>Leucogyrophana</taxon>
    </lineage>
</organism>
<evidence type="ECO:0000313" key="3">
    <source>
        <dbReference type="EMBL" id="KIJ64239.1"/>
    </source>
</evidence>
<dbReference type="HOGENOM" id="CLU_1305017_0_0_1"/>
<feature type="region of interest" description="Disordered" evidence="1">
    <location>
        <begin position="102"/>
        <end position="128"/>
    </location>
</feature>
<keyword evidence="2" id="KW-1133">Transmembrane helix</keyword>
<keyword evidence="2" id="KW-0472">Membrane</keyword>
<name>A0A0C9VFG6_9AGAM</name>
<reference evidence="3 4" key="1">
    <citation type="submission" date="2014-04" db="EMBL/GenBank/DDBJ databases">
        <title>Evolutionary Origins and Diversification of the Mycorrhizal Mutualists.</title>
        <authorList>
            <consortium name="DOE Joint Genome Institute"/>
            <consortium name="Mycorrhizal Genomics Consortium"/>
            <person name="Kohler A."/>
            <person name="Kuo A."/>
            <person name="Nagy L.G."/>
            <person name="Floudas D."/>
            <person name="Copeland A."/>
            <person name="Barry K.W."/>
            <person name="Cichocki N."/>
            <person name="Veneault-Fourrey C."/>
            <person name="LaButti K."/>
            <person name="Lindquist E.A."/>
            <person name="Lipzen A."/>
            <person name="Lundell T."/>
            <person name="Morin E."/>
            <person name="Murat C."/>
            <person name="Riley R."/>
            <person name="Ohm R."/>
            <person name="Sun H."/>
            <person name="Tunlid A."/>
            <person name="Henrissat B."/>
            <person name="Grigoriev I.V."/>
            <person name="Hibbett D.S."/>
            <person name="Martin F."/>
        </authorList>
    </citation>
    <scope>NUCLEOTIDE SEQUENCE [LARGE SCALE GENOMIC DNA]</scope>
    <source>
        <strain evidence="3 4">MD-312</strain>
    </source>
</reference>
<proteinExistence type="predicted"/>
<feature type="compositionally biased region" description="Basic and acidic residues" evidence="1">
    <location>
        <begin position="102"/>
        <end position="125"/>
    </location>
</feature>
<dbReference type="EMBL" id="KN839847">
    <property type="protein sequence ID" value="KIJ64239.1"/>
    <property type="molecule type" value="Genomic_DNA"/>
</dbReference>
<feature type="region of interest" description="Disordered" evidence="1">
    <location>
        <begin position="150"/>
        <end position="211"/>
    </location>
</feature>
<evidence type="ECO:0000256" key="1">
    <source>
        <dbReference type="SAM" id="MobiDB-lite"/>
    </source>
</evidence>
<evidence type="ECO:0000256" key="2">
    <source>
        <dbReference type="SAM" id="Phobius"/>
    </source>
</evidence>
<feature type="transmembrane region" description="Helical" evidence="2">
    <location>
        <begin position="29"/>
        <end position="48"/>
    </location>
</feature>